<reference evidence="1 2" key="1">
    <citation type="submission" date="2024-03" db="EMBL/GenBank/DDBJ databases">
        <title>Mouse gut bacterial collection (mGBC) of GemPharmatech.</title>
        <authorList>
            <person name="He Y."/>
            <person name="Dong L."/>
            <person name="Wu D."/>
            <person name="Gao X."/>
            <person name="Lin Z."/>
        </authorList>
    </citation>
    <scope>NUCLEOTIDE SEQUENCE [LARGE SCALE GENOMIC DNA]</scope>
    <source>
        <strain evidence="1 2">20-218</strain>
    </source>
</reference>
<dbReference type="Proteomes" id="UP001565242">
    <property type="component" value="Unassembled WGS sequence"/>
</dbReference>
<organism evidence="1 2">
    <name type="scientific">Lactococcus muris</name>
    <dbReference type="NCBI Taxonomy" id="2941330"/>
    <lineage>
        <taxon>Bacteria</taxon>
        <taxon>Bacillati</taxon>
        <taxon>Bacillota</taxon>
        <taxon>Bacilli</taxon>
        <taxon>Lactobacillales</taxon>
        <taxon>Streptococcaceae</taxon>
        <taxon>Lactococcus</taxon>
    </lineage>
</organism>
<dbReference type="EMBL" id="JBCLSQ010000008">
    <property type="protein sequence ID" value="MEY8537673.1"/>
    <property type="molecule type" value="Genomic_DNA"/>
</dbReference>
<protein>
    <submittedName>
        <fullName evidence="1">Uncharacterized protein</fullName>
    </submittedName>
</protein>
<accession>A0ABV4D9N9</accession>
<evidence type="ECO:0000313" key="1">
    <source>
        <dbReference type="EMBL" id="MEY8537673.1"/>
    </source>
</evidence>
<evidence type="ECO:0000313" key="2">
    <source>
        <dbReference type="Proteomes" id="UP001565242"/>
    </source>
</evidence>
<comment type="caution">
    <text evidence="1">The sequence shown here is derived from an EMBL/GenBank/DDBJ whole genome shotgun (WGS) entry which is preliminary data.</text>
</comment>
<proteinExistence type="predicted"/>
<name>A0ABV4D9N9_9LACT</name>
<gene>
    <name evidence="1" type="ORF">AALM99_04345</name>
</gene>
<dbReference type="RefSeq" id="WP_369917991.1">
    <property type="nucleotide sequence ID" value="NZ_JBCLSQ010000008.1"/>
</dbReference>
<keyword evidence="2" id="KW-1185">Reference proteome</keyword>
<sequence length="54" mass="6055">MKSLLFDVIIQARVFSATSSKTENFVVTNPKFDDLLFLVTPTTPNSFPNHLAKL</sequence>